<reference evidence="6" key="2">
    <citation type="submission" date="2021-09" db="EMBL/GenBank/DDBJ databases">
        <authorList>
            <person name="Jia N."/>
            <person name="Wang J."/>
            <person name="Shi W."/>
            <person name="Du L."/>
            <person name="Sun Y."/>
            <person name="Zhan W."/>
            <person name="Jiang J."/>
            <person name="Wang Q."/>
            <person name="Zhang B."/>
            <person name="Ji P."/>
            <person name="Sakyi L.B."/>
            <person name="Cui X."/>
            <person name="Yuan T."/>
            <person name="Jiang B."/>
            <person name="Yang W."/>
            <person name="Lam T.T.-Y."/>
            <person name="Chang Q."/>
            <person name="Ding S."/>
            <person name="Wang X."/>
            <person name="Zhu J."/>
            <person name="Ruan X."/>
            <person name="Zhao L."/>
            <person name="Wei J."/>
            <person name="Que T."/>
            <person name="Du C."/>
            <person name="Cheng J."/>
            <person name="Dai P."/>
            <person name="Han X."/>
            <person name="Huang E."/>
            <person name="Gao Y."/>
            <person name="Liu J."/>
            <person name="Shao H."/>
            <person name="Ye R."/>
            <person name="Li L."/>
            <person name="Wei W."/>
            <person name="Wang X."/>
            <person name="Wang C."/>
            <person name="Huo Q."/>
            <person name="Li W."/>
            <person name="Guo W."/>
            <person name="Chen H."/>
            <person name="Chen S."/>
            <person name="Zhou L."/>
            <person name="Zhou L."/>
            <person name="Ni X."/>
            <person name="Tian J."/>
            <person name="Zhou Y."/>
            <person name="Sheng Y."/>
            <person name="Liu T."/>
            <person name="Pan Y."/>
            <person name="Xia L."/>
            <person name="Li J."/>
            <person name="Zhao F."/>
            <person name="Cao W."/>
        </authorList>
    </citation>
    <scope>NUCLEOTIDE SEQUENCE</scope>
    <source>
        <strain evidence="6">Rmic-2018</strain>
        <tissue evidence="6">Larvae</tissue>
    </source>
</reference>
<gene>
    <name evidence="6" type="ORF">HPB51_020729</name>
</gene>
<evidence type="ECO:0000256" key="2">
    <source>
        <dbReference type="ARBA" id="ARBA00022771"/>
    </source>
</evidence>
<dbReference type="PANTHER" id="PTHR10131:SF138">
    <property type="entry name" value="RE66324P"/>
    <property type="match status" value="1"/>
</dbReference>
<evidence type="ECO:0000313" key="7">
    <source>
        <dbReference type="Proteomes" id="UP000821866"/>
    </source>
</evidence>
<proteinExistence type="predicted"/>
<reference evidence="6" key="1">
    <citation type="journal article" date="2020" name="Cell">
        <title>Large-Scale Comparative Analyses of Tick Genomes Elucidate Their Genetic Diversity and Vector Capacities.</title>
        <authorList>
            <consortium name="Tick Genome and Microbiome Consortium (TIGMIC)"/>
            <person name="Jia N."/>
            <person name="Wang J."/>
            <person name="Shi W."/>
            <person name="Du L."/>
            <person name="Sun Y."/>
            <person name="Zhan W."/>
            <person name="Jiang J.F."/>
            <person name="Wang Q."/>
            <person name="Zhang B."/>
            <person name="Ji P."/>
            <person name="Bell-Sakyi L."/>
            <person name="Cui X.M."/>
            <person name="Yuan T.T."/>
            <person name="Jiang B.G."/>
            <person name="Yang W.F."/>
            <person name="Lam T.T."/>
            <person name="Chang Q.C."/>
            <person name="Ding S.J."/>
            <person name="Wang X.J."/>
            <person name="Zhu J.G."/>
            <person name="Ruan X.D."/>
            <person name="Zhao L."/>
            <person name="Wei J.T."/>
            <person name="Ye R.Z."/>
            <person name="Que T.C."/>
            <person name="Du C.H."/>
            <person name="Zhou Y.H."/>
            <person name="Cheng J.X."/>
            <person name="Dai P.F."/>
            <person name="Guo W.B."/>
            <person name="Han X.H."/>
            <person name="Huang E.J."/>
            <person name="Li L.F."/>
            <person name="Wei W."/>
            <person name="Gao Y.C."/>
            <person name="Liu J.Z."/>
            <person name="Shao H.Z."/>
            <person name="Wang X."/>
            <person name="Wang C.C."/>
            <person name="Yang T.C."/>
            <person name="Huo Q.B."/>
            <person name="Li W."/>
            <person name="Chen H.Y."/>
            <person name="Chen S.E."/>
            <person name="Zhou L.G."/>
            <person name="Ni X.B."/>
            <person name="Tian J.H."/>
            <person name="Sheng Y."/>
            <person name="Liu T."/>
            <person name="Pan Y.S."/>
            <person name="Xia L.Y."/>
            <person name="Li J."/>
            <person name="Zhao F."/>
            <person name="Cao W.C."/>
        </authorList>
    </citation>
    <scope>NUCLEOTIDE SEQUENCE</scope>
    <source>
        <strain evidence="6">Rmic-2018</strain>
    </source>
</reference>
<organism evidence="6 7">
    <name type="scientific">Rhipicephalus microplus</name>
    <name type="common">Cattle tick</name>
    <name type="synonym">Boophilus microplus</name>
    <dbReference type="NCBI Taxonomy" id="6941"/>
    <lineage>
        <taxon>Eukaryota</taxon>
        <taxon>Metazoa</taxon>
        <taxon>Ecdysozoa</taxon>
        <taxon>Arthropoda</taxon>
        <taxon>Chelicerata</taxon>
        <taxon>Arachnida</taxon>
        <taxon>Acari</taxon>
        <taxon>Parasitiformes</taxon>
        <taxon>Ixodida</taxon>
        <taxon>Ixodoidea</taxon>
        <taxon>Ixodidae</taxon>
        <taxon>Rhipicephalinae</taxon>
        <taxon>Rhipicephalus</taxon>
        <taxon>Boophilus</taxon>
    </lineage>
</organism>
<evidence type="ECO:0000256" key="1">
    <source>
        <dbReference type="ARBA" id="ARBA00022723"/>
    </source>
</evidence>
<keyword evidence="3" id="KW-0862">Zinc</keyword>
<evidence type="ECO:0000259" key="5">
    <source>
        <dbReference type="PROSITE" id="PS50089"/>
    </source>
</evidence>
<dbReference type="Pfam" id="PF13920">
    <property type="entry name" value="zf-C3HC4_3"/>
    <property type="match status" value="1"/>
</dbReference>
<sequence>MAELQRVHRFCDHAVEGVNWRPTRFADEVPSSRVCALCRTIPRSTLLLPCSHVMCRSCYAAISQGCGGRCPLDQEQFREAQCVNYDFLTENGNALKVYCWNETRGCEYEGAVEDMLRHFENKCIFHAVECPRCGEAVCHKELATHYMAGCSSRVSSARTENSSSKSRALTLQDVRDSPEEVKTLSRKPNQDQAMPVIQSQTNELTELLSSEKSRSVDITSDAGTTENVGKVQRTAASLSTVSQEPTTRRNAEVEASLLLASFTTEMTSQKCEVFSSIPAGVLKRMLRTSTQDYPQHAVEYFRPSKSTCDLKLTNQLSTTSTWREVLGSVKYVVTMDCSKSTAMNRGTRSCTITVGSRSKTPCFSVFAFDRTRSFLCALDLRDWPCRCEGARHERVHYHGLFQIELDDLRHTGCLHQGRLELEINLTNEKRRW</sequence>
<feature type="domain" description="RING-type" evidence="5">
    <location>
        <begin position="35"/>
        <end position="74"/>
    </location>
</feature>
<protein>
    <recommendedName>
        <fullName evidence="5">RING-type domain-containing protein</fullName>
    </recommendedName>
</protein>
<dbReference type="GO" id="GO:0043122">
    <property type="term" value="P:regulation of canonical NF-kappaB signal transduction"/>
    <property type="evidence" value="ECO:0007669"/>
    <property type="project" value="TreeGrafter"/>
</dbReference>
<dbReference type="InterPro" id="IPR013083">
    <property type="entry name" value="Znf_RING/FYVE/PHD"/>
</dbReference>
<dbReference type="GO" id="GO:0008270">
    <property type="term" value="F:zinc ion binding"/>
    <property type="evidence" value="ECO:0007669"/>
    <property type="project" value="UniProtKB-KW"/>
</dbReference>
<dbReference type="SUPFAM" id="SSF49599">
    <property type="entry name" value="TRAF domain-like"/>
    <property type="match status" value="1"/>
</dbReference>
<dbReference type="CDD" id="cd16449">
    <property type="entry name" value="RING-HC"/>
    <property type="match status" value="1"/>
</dbReference>
<keyword evidence="7" id="KW-1185">Reference proteome</keyword>
<dbReference type="InterPro" id="IPR001841">
    <property type="entry name" value="Znf_RING"/>
</dbReference>
<keyword evidence="1" id="KW-0479">Metal-binding</keyword>
<dbReference type="GO" id="GO:0009898">
    <property type="term" value="C:cytoplasmic side of plasma membrane"/>
    <property type="evidence" value="ECO:0007669"/>
    <property type="project" value="TreeGrafter"/>
</dbReference>
<dbReference type="Proteomes" id="UP000821866">
    <property type="component" value="Chromosome 3"/>
</dbReference>
<dbReference type="PROSITE" id="PS50089">
    <property type="entry name" value="ZF_RING_2"/>
    <property type="match status" value="1"/>
</dbReference>
<dbReference type="SMART" id="SM00184">
    <property type="entry name" value="RING"/>
    <property type="match status" value="1"/>
</dbReference>
<dbReference type="InterPro" id="IPR017907">
    <property type="entry name" value="Znf_RING_CS"/>
</dbReference>
<name>A0A9J6EBL3_RHIMP</name>
<dbReference type="PROSITE" id="PS00518">
    <property type="entry name" value="ZF_RING_1"/>
    <property type="match status" value="1"/>
</dbReference>
<dbReference type="SUPFAM" id="SSF57850">
    <property type="entry name" value="RING/U-box"/>
    <property type="match status" value="1"/>
</dbReference>
<keyword evidence="2 4" id="KW-0863">Zinc-finger</keyword>
<evidence type="ECO:0000256" key="3">
    <source>
        <dbReference type="ARBA" id="ARBA00022833"/>
    </source>
</evidence>
<evidence type="ECO:0000313" key="6">
    <source>
        <dbReference type="EMBL" id="KAH8031734.1"/>
    </source>
</evidence>
<accession>A0A9J6EBL3</accession>
<dbReference type="PANTHER" id="PTHR10131">
    <property type="entry name" value="TNF RECEPTOR ASSOCIATED FACTOR"/>
    <property type="match status" value="1"/>
</dbReference>
<evidence type="ECO:0000256" key="4">
    <source>
        <dbReference type="PROSITE-ProRule" id="PRU00175"/>
    </source>
</evidence>
<dbReference type="AlphaFoldDB" id="A0A9J6EBL3"/>
<dbReference type="Gene3D" id="3.30.40.10">
    <property type="entry name" value="Zinc/RING finger domain, C3HC4 (zinc finger)"/>
    <property type="match status" value="2"/>
</dbReference>
<dbReference type="EMBL" id="JABSTU010000005">
    <property type="protein sequence ID" value="KAH8031734.1"/>
    <property type="molecule type" value="Genomic_DNA"/>
</dbReference>
<dbReference type="VEuPathDB" id="VectorBase:LOC119184590"/>
<dbReference type="GO" id="GO:0005164">
    <property type="term" value="F:tumor necrosis factor receptor binding"/>
    <property type="evidence" value="ECO:0007669"/>
    <property type="project" value="TreeGrafter"/>
</dbReference>
<comment type="caution">
    <text evidence="6">The sequence shown here is derived from an EMBL/GenBank/DDBJ whole genome shotgun (WGS) entry which is preliminary data.</text>
</comment>